<dbReference type="SUPFAM" id="SSF46966">
    <property type="entry name" value="Spectrin repeat"/>
    <property type="match status" value="2"/>
</dbReference>
<reference evidence="3" key="1">
    <citation type="submission" date="2025-08" db="UniProtKB">
        <authorList>
            <consortium name="RefSeq"/>
        </authorList>
    </citation>
    <scope>IDENTIFICATION</scope>
</reference>
<protein>
    <recommendedName>
        <fullName evidence="4">Dystonin-like</fullName>
    </recommendedName>
</protein>
<accession>A0ABM5GD73</accession>
<dbReference type="PANTHER" id="PTHR23169:SF33">
    <property type="entry name" value="MICROTUBULE-ACTIN CROSS-LINKING FACTOR 1, ISOFORMS 1_2_3_5"/>
    <property type="match status" value="1"/>
</dbReference>
<dbReference type="CDD" id="cd00176">
    <property type="entry name" value="SPEC"/>
    <property type="match status" value="1"/>
</dbReference>
<dbReference type="InterPro" id="IPR043197">
    <property type="entry name" value="Plakin"/>
</dbReference>
<dbReference type="Proteomes" id="UP001652642">
    <property type="component" value="Chromosome 4"/>
</dbReference>
<evidence type="ECO:0000256" key="1">
    <source>
        <dbReference type="SAM" id="MobiDB-lite"/>
    </source>
</evidence>
<feature type="region of interest" description="Disordered" evidence="1">
    <location>
        <begin position="377"/>
        <end position="416"/>
    </location>
</feature>
<proteinExistence type="predicted"/>
<dbReference type="Gene3D" id="1.20.58.60">
    <property type="match status" value="2"/>
</dbReference>
<organism evidence="2 3">
    <name type="scientific">Pogona vitticeps</name>
    <name type="common">central bearded dragon</name>
    <dbReference type="NCBI Taxonomy" id="103695"/>
    <lineage>
        <taxon>Eukaryota</taxon>
        <taxon>Metazoa</taxon>
        <taxon>Chordata</taxon>
        <taxon>Craniata</taxon>
        <taxon>Vertebrata</taxon>
        <taxon>Euteleostomi</taxon>
        <taxon>Lepidosauria</taxon>
        <taxon>Squamata</taxon>
        <taxon>Bifurcata</taxon>
        <taxon>Unidentata</taxon>
        <taxon>Episquamata</taxon>
        <taxon>Toxicofera</taxon>
        <taxon>Iguania</taxon>
        <taxon>Acrodonta</taxon>
        <taxon>Agamidae</taxon>
        <taxon>Amphibolurinae</taxon>
        <taxon>Pogona</taxon>
    </lineage>
</organism>
<dbReference type="RefSeq" id="XP_072855604.1">
    <property type="nucleotide sequence ID" value="XM_072999503.1"/>
</dbReference>
<feature type="region of interest" description="Disordered" evidence="1">
    <location>
        <begin position="33"/>
        <end position="58"/>
    </location>
</feature>
<evidence type="ECO:0008006" key="4">
    <source>
        <dbReference type="Google" id="ProtNLM"/>
    </source>
</evidence>
<sequence>MGNVGSRPSCLGEKNGRSEDFLKDSYLRDLGLAAPGCSSPGRNNAGAEGGAGPPEKPLLSPLVIENGWNGAQPGSPLPKQNNVDVKVQNGGLACNPLKAHLEAVAVAGEAGPWRSPPRSSGGSWAWKTPLPAAATTTTTTEVTEVTEVTETIVTEIVEVTEYPGGDKSQPPVIIRTVKVLTEGAGAVPEAASFHGHSWSRAPAQETLGKLLAWVKDMEELMAGQKPPSSEAKVARAQLQEQKLLRRLLDERRPLVEHLLQGRQQNPPEPSLAKEGWETNLSSLQETWATLIQRAEGRHRSLEKILPTACTFQESVDAFQDWLGSTERKLAQLWRANGNLNPTQEAHQQIQGLCEEIRAKTAELEGALGHGQRLMEMVPGKWPRPSQGGSGQSPPAGGEGRLGNRWRGPAAVPGRKDAPCAPEAFLSRRSLSAAASLGRTWAWG</sequence>
<evidence type="ECO:0000313" key="3">
    <source>
        <dbReference type="RefSeq" id="XP_072855604.1"/>
    </source>
</evidence>
<dbReference type="InterPro" id="IPR018159">
    <property type="entry name" value="Spectrin/alpha-actinin"/>
</dbReference>
<dbReference type="GeneID" id="140707026"/>
<name>A0ABM5GD73_9SAUR</name>
<gene>
    <name evidence="3" type="primary">LOC140707026</name>
</gene>
<keyword evidence="2" id="KW-1185">Reference proteome</keyword>
<evidence type="ECO:0000313" key="2">
    <source>
        <dbReference type="Proteomes" id="UP001652642"/>
    </source>
</evidence>
<dbReference type="PANTHER" id="PTHR23169">
    <property type="entry name" value="ENVOPLAKIN"/>
    <property type="match status" value="1"/>
</dbReference>